<evidence type="ECO:0000256" key="2">
    <source>
        <dbReference type="ARBA" id="ARBA00022729"/>
    </source>
</evidence>
<dbReference type="InterPro" id="IPR049883">
    <property type="entry name" value="NOTCH1_EGF-like"/>
</dbReference>
<dbReference type="PROSITE" id="PS50026">
    <property type="entry name" value="EGF_3"/>
    <property type="match status" value="2"/>
</dbReference>
<protein>
    <submittedName>
        <fullName evidence="6">Neurogenic locus notch homolog 1-like</fullName>
    </submittedName>
</protein>
<comment type="caution">
    <text evidence="5">Lacks conserved residue(s) required for the propagation of feature annotation.</text>
</comment>
<sequence length="126" mass="13551">MTKVSHITKVCARFVPVLALYIHDSKILSHLDINECVQTSKVCHAQANCSNIPGSFSCQCSSGFEGDGIQDCTDINECVQTSKVCHAQANCSNIPGSFSCQCSSGFEGDGILNCTGQKYLGRKMCF</sequence>
<reference evidence="6" key="1">
    <citation type="submission" date="2020-04" db="EMBL/GenBank/DDBJ databases">
        <authorList>
            <person name="Alioto T."/>
            <person name="Alioto T."/>
            <person name="Gomez Garrido J."/>
        </authorList>
    </citation>
    <scope>NUCLEOTIDE SEQUENCE</scope>
    <source>
        <strain evidence="6">A484AB</strain>
    </source>
</reference>
<dbReference type="InterPro" id="IPR009030">
    <property type="entry name" value="Growth_fac_rcpt_cys_sf"/>
</dbReference>
<dbReference type="Gene3D" id="2.10.25.10">
    <property type="entry name" value="Laminin"/>
    <property type="match status" value="2"/>
</dbReference>
<dbReference type="SMART" id="SM00179">
    <property type="entry name" value="EGF_CA"/>
    <property type="match status" value="2"/>
</dbReference>
<dbReference type="GO" id="GO:0005509">
    <property type="term" value="F:calcium ion binding"/>
    <property type="evidence" value="ECO:0007669"/>
    <property type="project" value="InterPro"/>
</dbReference>
<keyword evidence="4" id="KW-1015">Disulfide bond</keyword>
<name>A0A6S7H757_PARCT</name>
<dbReference type="OrthoDB" id="9979188at2759"/>
<keyword evidence="1 5" id="KW-0245">EGF-like domain</keyword>
<evidence type="ECO:0000256" key="3">
    <source>
        <dbReference type="ARBA" id="ARBA00022737"/>
    </source>
</evidence>
<dbReference type="InterPro" id="IPR000742">
    <property type="entry name" value="EGF"/>
</dbReference>
<dbReference type="AlphaFoldDB" id="A0A6S7H757"/>
<organism evidence="6 7">
    <name type="scientific">Paramuricea clavata</name>
    <name type="common">Red gorgonian</name>
    <name type="synonym">Violescent sea-whip</name>
    <dbReference type="NCBI Taxonomy" id="317549"/>
    <lineage>
        <taxon>Eukaryota</taxon>
        <taxon>Metazoa</taxon>
        <taxon>Cnidaria</taxon>
        <taxon>Anthozoa</taxon>
        <taxon>Octocorallia</taxon>
        <taxon>Malacalcyonacea</taxon>
        <taxon>Plexauridae</taxon>
        <taxon>Paramuricea</taxon>
    </lineage>
</organism>
<evidence type="ECO:0000313" key="7">
    <source>
        <dbReference type="Proteomes" id="UP001152795"/>
    </source>
</evidence>
<gene>
    <name evidence="6" type="ORF">PACLA_8A086466</name>
</gene>
<dbReference type="PROSITE" id="PS01187">
    <property type="entry name" value="EGF_CA"/>
    <property type="match status" value="1"/>
</dbReference>
<keyword evidence="7" id="KW-1185">Reference proteome</keyword>
<dbReference type="SUPFAM" id="SSF57184">
    <property type="entry name" value="Growth factor receptor domain"/>
    <property type="match status" value="1"/>
</dbReference>
<dbReference type="InterPro" id="IPR000152">
    <property type="entry name" value="EGF-type_Asp/Asn_hydroxyl_site"/>
</dbReference>
<keyword evidence="2" id="KW-0732">Signal</keyword>
<evidence type="ECO:0000256" key="4">
    <source>
        <dbReference type="ARBA" id="ARBA00023157"/>
    </source>
</evidence>
<dbReference type="InterPro" id="IPR018097">
    <property type="entry name" value="EGF_Ca-bd_CS"/>
</dbReference>
<keyword evidence="3" id="KW-0677">Repeat</keyword>
<comment type="caution">
    <text evidence="6">The sequence shown here is derived from an EMBL/GenBank/DDBJ whole genome shotgun (WGS) entry which is preliminary data.</text>
</comment>
<dbReference type="CDD" id="cd00054">
    <property type="entry name" value="EGF_CA"/>
    <property type="match status" value="2"/>
</dbReference>
<dbReference type="FunFam" id="2.10.25.10:FF:000038">
    <property type="entry name" value="Fibrillin 2"/>
    <property type="match status" value="2"/>
</dbReference>
<evidence type="ECO:0000313" key="6">
    <source>
        <dbReference type="EMBL" id="CAB3998716.1"/>
    </source>
</evidence>
<evidence type="ECO:0000256" key="1">
    <source>
        <dbReference type="ARBA" id="ARBA00022536"/>
    </source>
</evidence>
<dbReference type="PROSITE" id="PS01186">
    <property type="entry name" value="EGF_2"/>
    <property type="match status" value="2"/>
</dbReference>
<dbReference type="EMBL" id="CACRXK020003419">
    <property type="protein sequence ID" value="CAB3998716.1"/>
    <property type="molecule type" value="Genomic_DNA"/>
</dbReference>
<dbReference type="PANTHER" id="PTHR24039">
    <property type="entry name" value="FIBRILLIN-RELATED"/>
    <property type="match status" value="1"/>
</dbReference>
<dbReference type="Pfam" id="PF07645">
    <property type="entry name" value="EGF_CA"/>
    <property type="match status" value="2"/>
</dbReference>
<dbReference type="InterPro" id="IPR001881">
    <property type="entry name" value="EGF-like_Ca-bd_dom"/>
</dbReference>
<dbReference type="Proteomes" id="UP001152795">
    <property type="component" value="Unassembled WGS sequence"/>
</dbReference>
<dbReference type="SMART" id="SM00181">
    <property type="entry name" value="EGF"/>
    <property type="match status" value="2"/>
</dbReference>
<proteinExistence type="predicted"/>
<dbReference type="PROSITE" id="PS00010">
    <property type="entry name" value="ASX_HYDROXYL"/>
    <property type="match status" value="2"/>
</dbReference>
<accession>A0A6S7H757</accession>
<evidence type="ECO:0000256" key="5">
    <source>
        <dbReference type="PROSITE-ProRule" id="PRU00076"/>
    </source>
</evidence>
<dbReference type="PANTHER" id="PTHR24039:SF58">
    <property type="entry name" value="EGF-LIKE DOMAIN-CONTAINING PROTEIN"/>
    <property type="match status" value="1"/>
</dbReference>